<dbReference type="PROSITE" id="PS50943">
    <property type="entry name" value="HTH_CROC1"/>
    <property type="match status" value="1"/>
</dbReference>
<evidence type="ECO:0000313" key="4">
    <source>
        <dbReference type="Proteomes" id="UP001464891"/>
    </source>
</evidence>
<name>A0ABV0JEK0_9CYAN</name>
<dbReference type="Proteomes" id="UP001464891">
    <property type="component" value="Unassembled WGS sequence"/>
</dbReference>
<dbReference type="InterPro" id="IPR001387">
    <property type="entry name" value="Cro/C1-type_HTH"/>
</dbReference>
<dbReference type="CDD" id="cd00093">
    <property type="entry name" value="HTH_XRE"/>
    <property type="match status" value="1"/>
</dbReference>
<proteinExistence type="predicted"/>
<reference evidence="3 4" key="1">
    <citation type="submission" date="2022-04" db="EMBL/GenBank/DDBJ databases">
        <title>Positive selection, recombination, and allopatry shape intraspecific diversity of widespread and dominant cyanobacteria.</title>
        <authorList>
            <person name="Wei J."/>
            <person name="Shu W."/>
            <person name="Hu C."/>
        </authorList>
    </citation>
    <scope>NUCLEOTIDE SEQUENCE [LARGE SCALE GENOMIC DNA]</scope>
    <source>
        <strain evidence="3 4">GB2-A4</strain>
    </source>
</reference>
<feature type="region of interest" description="Disordered" evidence="1">
    <location>
        <begin position="1"/>
        <end position="32"/>
    </location>
</feature>
<keyword evidence="4" id="KW-1185">Reference proteome</keyword>
<feature type="compositionally biased region" description="Basic and acidic residues" evidence="1">
    <location>
        <begin position="1"/>
        <end position="18"/>
    </location>
</feature>
<protein>
    <submittedName>
        <fullName evidence="3">Helix-turn-helix domain-containing protein</fullName>
    </submittedName>
</protein>
<feature type="domain" description="HTH cro/C1-type" evidence="2">
    <location>
        <begin position="40"/>
        <end position="93"/>
    </location>
</feature>
<gene>
    <name evidence="3" type="ORF">NC998_24170</name>
</gene>
<comment type="caution">
    <text evidence="3">The sequence shown here is derived from an EMBL/GenBank/DDBJ whole genome shotgun (WGS) entry which is preliminary data.</text>
</comment>
<dbReference type="RefSeq" id="WP_242016904.1">
    <property type="nucleotide sequence ID" value="NZ_JAMPKM010000022.1"/>
</dbReference>
<evidence type="ECO:0000259" key="2">
    <source>
        <dbReference type="PROSITE" id="PS50943"/>
    </source>
</evidence>
<organism evidence="3 4">
    <name type="scientific">Trichocoleus desertorum GB2-A4</name>
    <dbReference type="NCBI Taxonomy" id="2933944"/>
    <lineage>
        <taxon>Bacteria</taxon>
        <taxon>Bacillati</taxon>
        <taxon>Cyanobacteriota</taxon>
        <taxon>Cyanophyceae</taxon>
        <taxon>Leptolyngbyales</taxon>
        <taxon>Trichocoleusaceae</taxon>
        <taxon>Trichocoleus</taxon>
    </lineage>
</organism>
<dbReference type="EMBL" id="JAMPKM010000022">
    <property type="protein sequence ID" value="MEP0820201.1"/>
    <property type="molecule type" value="Genomic_DNA"/>
</dbReference>
<dbReference type="SMART" id="SM00530">
    <property type="entry name" value="HTH_XRE"/>
    <property type="match status" value="1"/>
</dbReference>
<accession>A0ABV0JEK0</accession>
<dbReference type="SUPFAM" id="SSF47413">
    <property type="entry name" value="lambda repressor-like DNA-binding domains"/>
    <property type="match status" value="1"/>
</dbReference>
<dbReference type="Gene3D" id="1.10.260.40">
    <property type="entry name" value="lambda repressor-like DNA-binding domains"/>
    <property type="match status" value="1"/>
</dbReference>
<dbReference type="Pfam" id="PF13560">
    <property type="entry name" value="HTH_31"/>
    <property type="match status" value="1"/>
</dbReference>
<evidence type="ECO:0000256" key="1">
    <source>
        <dbReference type="SAM" id="MobiDB-lite"/>
    </source>
</evidence>
<dbReference type="InterPro" id="IPR010982">
    <property type="entry name" value="Lambda_DNA-bd_dom_sf"/>
</dbReference>
<evidence type="ECO:0000313" key="3">
    <source>
        <dbReference type="EMBL" id="MEP0820201.1"/>
    </source>
</evidence>
<sequence>MSTEKKFQKATESHEAEKVGGSSRKKTPTSEARTKLMLGELRRARGLTQLDVALELGVRESTFANWERGRDGSDVFFRIRKLCEVLSCSFEDLFEDSQSENS</sequence>